<evidence type="ECO:0000256" key="1">
    <source>
        <dbReference type="SAM" id="Phobius"/>
    </source>
</evidence>
<feature type="transmembrane region" description="Helical" evidence="1">
    <location>
        <begin position="15"/>
        <end position="37"/>
    </location>
</feature>
<protein>
    <submittedName>
        <fullName evidence="2">Putative ovule protein</fullName>
    </submittedName>
</protein>
<keyword evidence="1" id="KW-0812">Transmembrane</keyword>
<accession>A0A0V0ICU3</accession>
<keyword evidence="1" id="KW-1133">Transmembrane helix</keyword>
<dbReference type="EMBL" id="GEDG01008123">
    <property type="protein sequence ID" value="JAP30383.1"/>
    <property type="molecule type" value="Transcribed_RNA"/>
</dbReference>
<name>A0A0V0ICU3_SOLCH</name>
<evidence type="ECO:0000313" key="2">
    <source>
        <dbReference type="EMBL" id="JAP30383.1"/>
    </source>
</evidence>
<dbReference type="AlphaFoldDB" id="A0A0V0ICU3"/>
<keyword evidence="1" id="KW-0472">Membrane</keyword>
<organism evidence="2">
    <name type="scientific">Solanum chacoense</name>
    <name type="common">Chaco potato</name>
    <dbReference type="NCBI Taxonomy" id="4108"/>
    <lineage>
        <taxon>Eukaryota</taxon>
        <taxon>Viridiplantae</taxon>
        <taxon>Streptophyta</taxon>
        <taxon>Embryophyta</taxon>
        <taxon>Tracheophyta</taxon>
        <taxon>Spermatophyta</taxon>
        <taxon>Magnoliopsida</taxon>
        <taxon>eudicotyledons</taxon>
        <taxon>Gunneridae</taxon>
        <taxon>Pentapetalae</taxon>
        <taxon>asterids</taxon>
        <taxon>lamiids</taxon>
        <taxon>Solanales</taxon>
        <taxon>Solanaceae</taxon>
        <taxon>Solanoideae</taxon>
        <taxon>Solaneae</taxon>
        <taxon>Solanum</taxon>
    </lineage>
</organism>
<reference evidence="2" key="1">
    <citation type="submission" date="2015-12" db="EMBL/GenBank/DDBJ databases">
        <title>Gene expression during late stages of embryo sac development: a critical building block for successful pollen-pistil interactions.</title>
        <authorList>
            <person name="Liu Y."/>
            <person name="Joly V."/>
            <person name="Sabar M."/>
            <person name="Matton D.P."/>
        </authorList>
    </citation>
    <scope>NUCLEOTIDE SEQUENCE</scope>
</reference>
<proteinExistence type="predicted"/>
<sequence length="62" mass="7312">MCSEDFMRCVSVNSSLYWCLCAILFRVVSWFHLSILFSRSTLEFVSWLSVRCHVYFSSSTSR</sequence>